<evidence type="ECO:0000313" key="3">
    <source>
        <dbReference type="Proteomes" id="UP000276282"/>
    </source>
</evidence>
<dbReference type="RefSeq" id="WP_121345663.1">
    <property type="nucleotide sequence ID" value="NZ_RBLG01000002.1"/>
</dbReference>
<feature type="signal peptide" evidence="1">
    <location>
        <begin position="1"/>
        <end position="18"/>
    </location>
</feature>
<feature type="chain" id="PRO_5019861239" description="DUF3857 domain-containing protein" evidence="1">
    <location>
        <begin position="19"/>
        <end position="297"/>
    </location>
</feature>
<evidence type="ECO:0000256" key="1">
    <source>
        <dbReference type="SAM" id="SignalP"/>
    </source>
</evidence>
<proteinExistence type="predicted"/>
<accession>A0A495PVS5</accession>
<evidence type="ECO:0008006" key="4">
    <source>
        <dbReference type="Google" id="ProtNLM"/>
    </source>
</evidence>
<keyword evidence="3" id="KW-1185">Reference proteome</keyword>
<sequence length="297" mass="34632">MRYILYVLLILFSFKGFSQDTSTVRKVVATYVDLKTYKEKGEPLTKQDSLDFMIRGKDTLVLVPREFIQKLRDGDGTEVRVKYEPKDSVFLETYKSIVFGKKENSKATLKVWKDDIKIYFDTTVPKLHRDALMNFAEGLSAAVDSLNIKMVDVKEDSNYLVYYINKENDEDFEPRITNKTSGYYLNWNGKQQLTKAVVKVNTINIKAQNYQIASLKYNFFKTLGYFKDAETLECRAYLSKCPVIRSLTKDDMELLKYHYSYGICKGTNREDFEELHRKMKSTLENDPTAELFIVHTP</sequence>
<dbReference type="EMBL" id="RBLG01000002">
    <property type="protein sequence ID" value="RKS53588.1"/>
    <property type="molecule type" value="Genomic_DNA"/>
</dbReference>
<keyword evidence="1" id="KW-0732">Signal</keyword>
<dbReference type="Proteomes" id="UP000276282">
    <property type="component" value="Unassembled WGS sequence"/>
</dbReference>
<protein>
    <recommendedName>
        <fullName evidence="4">DUF3857 domain-containing protein</fullName>
    </recommendedName>
</protein>
<organism evidence="2 3">
    <name type="scientific">Gillisia mitskevichiae</name>
    <dbReference type="NCBI Taxonomy" id="270921"/>
    <lineage>
        <taxon>Bacteria</taxon>
        <taxon>Pseudomonadati</taxon>
        <taxon>Bacteroidota</taxon>
        <taxon>Flavobacteriia</taxon>
        <taxon>Flavobacteriales</taxon>
        <taxon>Flavobacteriaceae</taxon>
        <taxon>Gillisia</taxon>
    </lineage>
</organism>
<name>A0A495PVS5_9FLAO</name>
<comment type="caution">
    <text evidence="2">The sequence shown here is derived from an EMBL/GenBank/DDBJ whole genome shotgun (WGS) entry which is preliminary data.</text>
</comment>
<reference evidence="2 3" key="1">
    <citation type="submission" date="2018-10" db="EMBL/GenBank/DDBJ databases">
        <title>Genomic Encyclopedia of Archaeal and Bacterial Type Strains, Phase II (KMG-II): from individual species to whole genera.</title>
        <authorList>
            <person name="Goeker M."/>
        </authorList>
    </citation>
    <scope>NUCLEOTIDE SEQUENCE [LARGE SCALE GENOMIC DNA]</scope>
    <source>
        <strain evidence="2 3">DSM 19839</strain>
    </source>
</reference>
<dbReference type="AlphaFoldDB" id="A0A495PVS5"/>
<gene>
    <name evidence="2" type="ORF">BC962_1841</name>
</gene>
<evidence type="ECO:0000313" key="2">
    <source>
        <dbReference type="EMBL" id="RKS53588.1"/>
    </source>
</evidence>
<dbReference type="OrthoDB" id="1364450at2"/>